<organism evidence="1">
    <name type="scientific">Anguilla anguilla</name>
    <name type="common">European freshwater eel</name>
    <name type="synonym">Muraena anguilla</name>
    <dbReference type="NCBI Taxonomy" id="7936"/>
    <lineage>
        <taxon>Eukaryota</taxon>
        <taxon>Metazoa</taxon>
        <taxon>Chordata</taxon>
        <taxon>Craniata</taxon>
        <taxon>Vertebrata</taxon>
        <taxon>Euteleostomi</taxon>
        <taxon>Actinopterygii</taxon>
        <taxon>Neopterygii</taxon>
        <taxon>Teleostei</taxon>
        <taxon>Anguilliformes</taxon>
        <taxon>Anguillidae</taxon>
        <taxon>Anguilla</taxon>
    </lineage>
</organism>
<dbReference type="EMBL" id="GBXM01038170">
    <property type="protein sequence ID" value="JAH70407.1"/>
    <property type="molecule type" value="Transcribed_RNA"/>
</dbReference>
<proteinExistence type="predicted"/>
<reference evidence="1" key="2">
    <citation type="journal article" date="2015" name="Fish Shellfish Immunol.">
        <title>Early steps in the European eel (Anguilla anguilla)-Vibrio vulnificus interaction in the gills: Role of the RtxA13 toxin.</title>
        <authorList>
            <person name="Callol A."/>
            <person name="Pajuelo D."/>
            <person name="Ebbesson L."/>
            <person name="Teles M."/>
            <person name="MacKenzie S."/>
            <person name="Amaro C."/>
        </authorList>
    </citation>
    <scope>NUCLEOTIDE SEQUENCE</scope>
</reference>
<accession>A0A0E9UX70</accession>
<sequence length="31" mass="3230">MGGTTPAVAETPFQWSVKLAFKGGRCAACLM</sequence>
<name>A0A0E9UX70_ANGAN</name>
<evidence type="ECO:0000313" key="1">
    <source>
        <dbReference type="EMBL" id="JAH70407.1"/>
    </source>
</evidence>
<dbReference type="AlphaFoldDB" id="A0A0E9UX70"/>
<reference evidence="1" key="1">
    <citation type="submission" date="2014-11" db="EMBL/GenBank/DDBJ databases">
        <authorList>
            <person name="Amaro Gonzalez C."/>
        </authorList>
    </citation>
    <scope>NUCLEOTIDE SEQUENCE</scope>
</reference>
<protein>
    <submittedName>
        <fullName evidence="1">Uncharacterized protein</fullName>
    </submittedName>
</protein>